<evidence type="ECO:0000256" key="4">
    <source>
        <dbReference type="ARBA" id="ARBA00023002"/>
    </source>
</evidence>
<dbReference type="InterPro" id="IPR013766">
    <property type="entry name" value="Thioredoxin_domain"/>
</dbReference>
<evidence type="ECO:0000256" key="1">
    <source>
        <dbReference type="ARBA" id="ARBA00013017"/>
    </source>
</evidence>
<evidence type="ECO:0000313" key="12">
    <source>
        <dbReference type="Proteomes" id="UP001431209"/>
    </source>
</evidence>
<keyword evidence="12" id="KW-1185">Reference proteome</keyword>
<dbReference type="PROSITE" id="PS51352">
    <property type="entry name" value="THIOREDOXIN_2"/>
    <property type="match status" value="1"/>
</dbReference>
<keyword evidence="4" id="KW-0560">Oxidoreductase</keyword>
<evidence type="ECO:0000256" key="6">
    <source>
        <dbReference type="ARBA" id="ARBA00023284"/>
    </source>
</evidence>
<comment type="similarity">
    <text evidence="8">Belongs to the peroxiredoxin family. BCP/PrxQ subfamily.</text>
</comment>
<keyword evidence="2" id="KW-0575">Peroxidase</keyword>
<dbReference type="InterPro" id="IPR036249">
    <property type="entry name" value="Thioredoxin-like_sf"/>
</dbReference>
<dbReference type="PANTHER" id="PTHR42801:SF4">
    <property type="entry name" value="AHPC_TSA FAMILY PROTEIN"/>
    <property type="match status" value="1"/>
</dbReference>
<dbReference type="SUPFAM" id="SSF52833">
    <property type="entry name" value="Thioredoxin-like"/>
    <property type="match status" value="1"/>
</dbReference>
<dbReference type="EC" id="1.11.1.24" evidence="1"/>
<dbReference type="CDD" id="cd03017">
    <property type="entry name" value="PRX_BCP"/>
    <property type="match status" value="1"/>
</dbReference>
<sequence length="149" mass="16597">MVTKGDKAPDFTLKDCDGGTFTLSKAIEEAKAFVVIYFYPNANTFGCLKESCSFRDNHDKFLSQGATVIGISKNDATKNKKMKDDNNLPFLLLCDETLEVHKLYGIGSLSNSRQTFCINKEGVVTFVYNNVMLFFNHTSKVLNAIADTK</sequence>
<reference evidence="11 12" key="1">
    <citation type="submission" date="2024-03" db="EMBL/GenBank/DDBJ databases">
        <title>The Acrasis kona genome and developmental transcriptomes reveal deep origins of eukaryotic multicellular pathways.</title>
        <authorList>
            <person name="Sheikh S."/>
            <person name="Fu C.-J."/>
            <person name="Brown M.W."/>
            <person name="Baldauf S.L."/>
        </authorList>
    </citation>
    <scope>NUCLEOTIDE SEQUENCE [LARGE SCALE GENOMIC DNA]</scope>
    <source>
        <strain evidence="11 12">ATCC MYA-3509</strain>
    </source>
</reference>
<dbReference type="Proteomes" id="UP001431209">
    <property type="component" value="Unassembled WGS sequence"/>
</dbReference>
<gene>
    <name evidence="11" type="ORF">AKO1_011978</name>
</gene>
<comment type="caution">
    <text evidence="11">The sequence shown here is derived from an EMBL/GenBank/DDBJ whole genome shotgun (WGS) entry which is preliminary data.</text>
</comment>
<evidence type="ECO:0000256" key="9">
    <source>
        <dbReference type="ARBA" id="ARBA00049091"/>
    </source>
</evidence>
<feature type="domain" description="Thioredoxin" evidence="10">
    <location>
        <begin position="2"/>
        <end position="149"/>
    </location>
</feature>
<protein>
    <recommendedName>
        <fullName evidence="1">thioredoxin-dependent peroxiredoxin</fullName>
        <ecNumber evidence="1">1.11.1.24</ecNumber>
    </recommendedName>
    <alternativeName>
        <fullName evidence="7">Thioredoxin peroxidase</fullName>
    </alternativeName>
</protein>
<dbReference type="GO" id="GO:0008379">
    <property type="term" value="F:thioredoxin peroxidase activity"/>
    <property type="evidence" value="ECO:0007669"/>
    <property type="project" value="TreeGrafter"/>
</dbReference>
<comment type="catalytic activity">
    <reaction evidence="9">
        <text>a hydroperoxide + [thioredoxin]-dithiol = an alcohol + [thioredoxin]-disulfide + H2O</text>
        <dbReference type="Rhea" id="RHEA:62620"/>
        <dbReference type="Rhea" id="RHEA-COMP:10698"/>
        <dbReference type="Rhea" id="RHEA-COMP:10700"/>
        <dbReference type="ChEBI" id="CHEBI:15377"/>
        <dbReference type="ChEBI" id="CHEBI:29950"/>
        <dbReference type="ChEBI" id="CHEBI:30879"/>
        <dbReference type="ChEBI" id="CHEBI:35924"/>
        <dbReference type="ChEBI" id="CHEBI:50058"/>
        <dbReference type="EC" id="1.11.1.24"/>
    </reaction>
</comment>
<proteinExistence type="inferred from homology"/>
<dbReference type="InterPro" id="IPR000866">
    <property type="entry name" value="AhpC/TSA"/>
</dbReference>
<dbReference type="AlphaFoldDB" id="A0AAW2ZAK3"/>
<dbReference type="GO" id="GO:0034599">
    <property type="term" value="P:cellular response to oxidative stress"/>
    <property type="evidence" value="ECO:0007669"/>
    <property type="project" value="TreeGrafter"/>
</dbReference>
<dbReference type="PANTHER" id="PTHR42801">
    <property type="entry name" value="THIOREDOXIN-DEPENDENT PEROXIDE REDUCTASE"/>
    <property type="match status" value="1"/>
</dbReference>
<accession>A0AAW2ZAK3</accession>
<dbReference type="GO" id="GO:0045454">
    <property type="term" value="P:cell redox homeostasis"/>
    <property type="evidence" value="ECO:0007669"/>
    <property type="project" value="TreeGrafter"/>
</dbReference>
<dbReference type="Pfam" id="PF00578">
    <property type="entry name" value="AhpC-TSA"/>
    <property type="match status" value="1"/>
</dbReference>
<dbReference type="InterPro" id="IPR050924">
    <property type="entry name" value="Peroxiredoxin_BCP/PrxQ"/>
</dbReference>
<evidence type="ECO:0000259" key="10">
    <source>
        <dbReference type="PROSITE" id="PS51352"/>
    </source>
</evidence>
<name>A0AAW2ZAK3_9EUKA</name>
<evidence type="ECO:0000313" key="11">
    <source>
        <dbReference type="EMBL" id="KAL0486414.1"/>
    </source>
</evidence>
<evidence type="ECO:0000256" key="2">
    <source>
        <dbReference type="ARBA" id="ARBA00022559"/>
    </source>
</evidence>
<evidence type="ECO:0000256" key="5">
    <source>
        <dbReference type="ARBA" id="ARBA00023157"/>
    </source>
</evidence>
<dbReference type="GO" id="GO:0005737">
    <property type="term" value="C:cytoplasm"/>
    <property type="evidence" value="ECO:0007669"/>
    <property type="project" value="TreeGrafter"/>
</dbReference>
<organism evidence="11 12">
    <name type="scientific">Acrasis kona</name>
    <dbReference type="NCBI Taxonomy" id="1008807"/>
    <lineage>
        <taxon>Eukaryota</taxon>
        <taxon>Discoba</taxon>
        <taxon>Heterolobosea</taxon>
        <taxon>Tetramitia</taxon>
        <taxon>Eutetramitia</taxon>
        <taxon>Acrasidae</taxon>
        <taxon>Acrasis</taxon>
    </lineage>
</organism>
<keyword evidence="6" id="KW-0676">Redox-active center</keyword>
<dbReference type="Gene3D" id="3.40.30.10">
    <property type="entry name" value="Glutaredoxin"/>
    <property type="match status" value="1"/>
</dbReference>
<evidence type="ECO:0000256" key="3">
    <source>
        <dbReference type="ARBA" id="ARBA00022862"/>
    </source>
</evidence>
<evidence type="ECO:0000256" key="7">
    <source>
        <dbReference type="ARBA" id="ARBA00032824"/>
    </source>
</evidence>
<dbReference type="EMBL" id="JAOPGA020001235">
    <property type="protein sequence ID" value="KAL0486414.1"/>
    <property type="molecule type" value="Genomic_DNA"/>
</dbReference>
<evidence type="ECO:0000256" key="8">
    <source>
        <dbReference type="ARBA" id="ARBA00038489"/>
    </source>
</evidence>
<keyword evidence="5" id="KW-1015">Disulfide bond</keyword>
<keyword evidence="3" id="KW-0049">Antioxidant</keyword>